<feature type="coiled-coil region" evidence="1">
    <location>
        <begin position="148"/>
        <end position="182"/>
    </location>
</feature>
<dbReference type="GO" id="GO:0003682">
    <property type="term" value="F:chromatin binding"/>
    <property type="evidence" value="ECO:0007669"/>
    <property type="project" value="TreeGrafter"/>
</dbReference>
<evidence type="ECO:0000313" key="3">
    <source>
        <dbReference type="EMBL" id="GLC49635.1"/>
    </source>
</evidence>
<name>A0A9W6EYV5_9CHLO</name>
<evidence type="ECO:0000313" key="4">
    <source>
        <dbReference type="Proteomes" id="UP001165080"/>
    </source>
</evidence>
<reference evidence="3 4" key="1">
    <citation type="journal article" date="2023" name="Commun. Biol.">
        <title>Reorganization of the ancestral sex-determining regions during the evolution of trioecy in Pleodorina starrii.</title>
        <authorList>
            <person name="Takahashi K."/>
            <person name="Suzuki S."/>
            <person name="Kawai-Toyooka H."/>
            <person name="Yamamoto K."/>
            <person name="Hamaji T."/>
            <person name="Ootsuki R."/>
            <person name="Yamaguchi H."/>
            <person name="Kawachi M."/>
            <person name="Higashiyama T."/>
            <person name="Nozaki H."/>
        </authorList>
    </citation>
    <scope>NUCLEOTIDE SEQUENCE [LARGE SCALE GENOMIC DNA]</scope>
    <source>
        <strain evidence="3 4">NIES-4479</strain>
    </source>
</reference>
<dbReference type="EMBL" id="BRXU01000002">
    <property type="protein sequence ID" value="GLC49635.1"/>
    <property type="molecule type" value="Genomic_DNA"/>
</dbReference>
<dbReference type="PANTHER" id="PTHR43941:SF1">
    <property type="entry name" value="STRUCTURAL MAINTENANCE OF CHROMOSOMES PROTEIN 2"/>
    <property type="match status" value="1"/>
</dbReference>
<gene>
    <name evidence="3" type="primary">PLEST008685</name>
    <name evidence="3" type="ORF">PLESTB_000269800</name>
</gene>
<keyword evidence="1" id="KW-0175">Coiled coil</keyword>
<sequence>MKALSLHGPWAYYERKAADNECRIADLESEVRQWKLQHDGLQQRLEQTESQNQQLQDVQLPELLSEKARSQSIIDNLQAELARERLERADEHRQLTMEVSSLTQELQKISADNAVLRSELAKTVHQKQLTSSKLEQIRKKLGLSESEAKAFIQELDDARAASKALREENKELAADNSHLKQQVESRSQHCMTLIGENKRLLEQAGPGGGGGNGAAGMCGIGIGGECKGARAALGDGTVGLLESAFPTTRNDLLGYVADLRMQLQKQQGELWQAKTEQQTAVAAARQLQQQQASGRKPPQVVVREWSQPSEPAGTTTGSAVAGAGPRSGLAASASTGSVAMSTVGSVAAASGARRAGGKQNRPPWSDGGSSKGASVASASASSKSLVHVPVGTTPLGHTDAAKAGVVRQALAVRQQRLVSAQKDS</sequence>
<dbReference type="Proteomes" id="UP001165080">
    <property type="component" value="Unassembled WGS sequence"/>
</dbReference>
<feature type="coiled-coil region" evidence="1">
    <location>
        <begin position="17"/>
        <end position="119"/>
    </location>
</feature>
<dbReference type="GO" id="GO:0000793">
    <property type="term" value="C:condensed chromosome"/>
    <property type="evidence" value="ECO:0007669"/>
    <property type="project" value="TreeGrafter"/>
</dbReference>
<organism evidence="3 4">
    <name type="scientific">Pleodorina starrii</name>
    <dbReference type="NCBI Taxonomy" id="330485"/>
    <lineage>
        <taxon>Eukaryota</taxon>
        <taxon>Viridiplantae</taxon>
        <taxon>Chlorophyta</taxon>
        <taxon>core chlorophytes</taxon>
        <taxon>Chlorophyceae</taxon>
        <taxon>CS clade</taxon>
        <taxon>Chlamydomonadales</taxon>
        <taxon>Volvocaceae</taxon>
        <taxon>Pleodorina</taxon>
    </lineage>
</organism>
<dbReference type="PANTHER" id="PTHR43941">
    <property type="entry name" value="STRUCTURAL MAINTENANCE OF CHROMOSOMES PROTEIN 2"/>
    <property type="match status" value="1"/>
</dbReference>
<evidence type="ECO:0000256" key="2">
    <source>
        <dbReference type="SAM" id="MobiDB-lite"/>
    </source>
</evidence>
<keyword evidence="4" id="KW-1185">Reference proteome</keyword>
<feature type="compositionally biased region" description="Low complexity" evidence="2">
    <location>
        <begin position="312"/>
        <end position="324"/>
    </location>
</feature>
<dbReference type="GO" id="GO:0000796">
    <property type="term" value="C:condensin complex"/>
    <property type="evidence" value="ECO:0007669"/>
    <property type="project" value="TreeGrafter"/>
</dbReference>
<dbReference type="GO" id="GO:0000785">
    <property type="term" value="C:chromatin"/>
    <property type="evidence" value="ECO:0007669"/>
    <property type="project" value="TreeGrafter"/>
</dbReference>
<evidence type="ECO:0000256" key="1">
    <source>
        <dbReference type="SAM" id="Coils"/>
    </source>
</evidence>
<feature type="region of interest" description="Disordered" evidence="2">
    <location>
        <begin position="347"/>
        <end position="397"/>
    </location>
</feature>
<feature type="region of interest" description="Disordered" evidence="2">
    <location>
        <begin position="285"/>
        <end position="331"/>
    </location>
</feature>
<dbReference type="AlphaFoldDB" id="A0A9W6EYV5"/>
<comment type="caution">
    <text evidence="3">The sequence shown here is derived from an EMBL/GenBank/DDBJ whole genome shotgun (WGS) entry which is preliminary data.</text>
</comment>
<proteinExistence type="predicted"/>
<feature type="compositionally biased region" description="Low complexity" evidence="2">
    <location>
        <begin position="365"/>
        <end position="384"/>
    </location>
</feature>
<accession>A0A9W6EYV5</accession>
<dbReference type="GO" id="GO:0007076">
    <property type="term" value="P:mitotic chromosome condensation"/>
    <property type="evidence" value="ECO:0007669"/>
    <property type="project" value="TreeGrafter"/>
</dbReference>
<protein>
    <submittedName>
        <fullName evidence="3">Uncharacterized protein</fullName>
    </submittedName>
</protein>